<evidence type="ECO:0000313" key="2">
    <source>
        <dbReference type="Proteomes" id="UP000253597"/>
    </source>
</evidence>
<accession>A0A9X8NSS1</accession>
<reference evidence="1 2" key="1">
    <citation type="submission" date="2019-01" db="EMBL/GenBank/DDBJ databases">
        <title>Draft genome sequence of heavy metal resistant Bacillus cereus NWUAB01.</title>
        <authorList>
            <person name="Babalola O."/>
            <person name="Aremu B.R."/>
            <person name="Ayangbenro A.S."/>
        </authorList>
    </citation>
    <scope>NUCLEOTIDE SEQUENCE [LARGE SCALE GENOMIC DNA]</scope>
    <source>
        <strain evidence="1 2">NWUAB01</strain>
    </source>
</reference>
<gene>
    <name evidence="1" type="ORF">DR116_0029490</name>
</gene>
<proteinExistence type="predicted"/>
<evidence type="ECO:0000313" key="1">
    <source>
        <dbReference type="EMBL" id="RWQ69809.1"/>
    </source>
</evidence>
<dbReference type="InterPro" id="IPR053738">
    <property type="entry name" value="Lambda_capsid_assembly"/>
</dbReference>
<dbReference type="AlphaFoldDB" id="A0A9X8NSS1"/>
<dbReference type="Gene3D" id="3.90.1690.10">
    <property type="entry name" value="phage-related protein like domain"/>
    <property type="match status" value="1"/>
</dbReference>
<dbReference type="RefSeq" id="WP_113303779.1">
    <property type="nucleotide sequence ID" value="NZ_QNGD03000023.1"/>
</dbReference>
<organism evidence="1 2">
    <name type="scientific">Bacillus cereus</name>
    <dbReference type="NCBI Taxonomy" id="1396"/>
    <lineage>
        <taxon>Bacteria</taxon>
        <taxon>Bacillati</taxon>
        <taxon>Bacillota</taxon>
        <taxon>Bacilli</taxon>
        <taxon>Bacillales</taxon>
        <taxon>Bacillaceae</taxon>
        <taxon>Bacillus</taxon>
        <taxon>Bacillus cereus group</taxon>
    </lineage>
</organism>
<dbReference type="Proteomes" id="UP000253597">
    <property type="component" value="Unassembled WGS sequence"/>
</dbReference>
<sequence>MAGITHLEEFQKPALRGFVDEQLKEMDPTVFDTYLPDGETYSTKFAYDIVKETKHIGAMIGFGAEPPIMDREKVASMSGEIAKLGLKYIATEEELLAINQARSNNEKQAVVDKLLVKGSDLVDAIKRRATVMKAEALAQGKIKYNKNGTKIEVDFGIPNEHKVSLKSTDDWDKPDHDVLADLFTWVETYEQANGTSPEVMLMSREVFSKLTKNKGILAEAGRKDGVRASQAEVNTVLGDHGLPPVQIVKDRKATVRNVYNGQDEVIEFMPINRVIFLSGGIGEFLYGPTVENDFKPGIVLDAYDKQEPIESILRSVASGFPTVEKPSLIFHADVYTPKA</sequence>
<protein>
    <submittedName>
        <fullName evidence="1">Major capsid protein E</fullName>
    </submittedName>
</protein>
<dbReference type="EMBL" id="QNGD03000023">
    <property type="protein sequence ID" value="RWQ69809.1"/>
    <property type="molecule type" value="Genomic_DNA"/>
</dbReference>
<comment type="caution">
    <text evidence="1">The sequence shown here is derived from an EMBL/GenBank/DDBJ whole genome shotgun (WGS) entry which is preliminary data.</text>
</comment>
<dbReference type="InterPro" id="IPR005564">
    <property type="entry name" value="Major_capsid_GpE"/>
</dbReference>
<name>A0A9X8NSS1_BACCE</name>
<dbReference type="Pfam" id="PF03864">
    <property type="entry name" value="Phage_cap_E"/>
    <property type="match status" value="1"/>
</dbReference>